<dbReference type="Proteomes" id="UP000053477">
    <property type="component" value="Unassembled WGS sequence"/>
</dbReference>
<name>A0A0H2R4T4_9AGAM</name>
<protein>
    <recommendedName>
        <fullName evidence="2">DUF6818 domain-containing protein</fullName>
    </recommendedName>
</protein>
<feature type="compositionally biased region" description="Basic and acidic residues" evidence="1">
    <location>
        <begin position="211"/>
        <end position="225"/>
    </location>
</feature>
<sequence>MDNCPPEDRDWHRPPVDPKDPRLQETFGWSASSQFPDRSSGFAGSNSYAASQAMDAANGQRTDFQFPQMNSTPSVHQDLLEYQESTRRPPVAYSFPPTPSPAHPYLPHSYPQSSTSHFDAGRHHHPLHSTFTNTPSSHHPSSISEPSSLRDAAMSSDDDLDDQLKERLSGMKKRKGKGKEKVDDGSSQVKKAKGDAEAGPSGERKRGRVRKPTEKAKDAEAEKQAKGQGKRKAKRDGDDGDGDVDMPGLLDVSDSEPWDDDDDNYNYDSDDDDFFGESGGKGKDKADASKSKGKAKAKDKGKGKAVGDAPDEETKSKGKTVKVKEEPKATKGGRKPGAKNFGHEDTKRLLDLVRQELPLGQNGWNHVADLFNVWAGANSFSDRNPMALRKRFQSLVNQTKPTGQPEMLECVALAKDIDQEIRAQVETIDLDDDDWNEAYDSGIEIVEPKTSKKNETKTSSASGPAFKREPKEKVEKKPRRGVEDILSGLQQSLDPAARAQRDEARIGNQFLLARIAALEAETREKDSRIEHLQAELRESERQRNSAERERDNARSELRMAEFMQQVRGTLNVTPFASFGASSASINDRASGFDASNIRHFGGSNVASSSHGSSRGGSGSGGSNAGAGSSGSSQPCDIESEQSKARNEDEETEN</sequence>
<dbReference type="Pfam" id="PF20681">
    <property type="entry name" value="DUF6818"/>
    <property type="match status" value="1"/>
</dbReference>
<gene>
    <name evidence="3" type="ORF">SCHPADRAFT_945751</name>
</gene>
<evidence type="ECO:0000259" key="2">
    <source>
        <dbReference type="Pfam" id="PF20681"/>
    </source>
</evidence>
<dbReference type="PANTHER" id="PTHR34409">
    <property type="entry name" value="SET DOMAIN-CONTAINING PROTEIN"/>
    <property type="match status" value="1"/>
</dbReference>
<dbReference type="InterPro" id="IPR049203">
    <property type="entry name" value="DUF6818"/>
</dbReference>
<organism evidence="3 4">
    <name type="scientific">Schizopora paradoxa</name>
    <dbReference type="NCBI Taxonomy" id="27342"/>
    <lineage>
        <taxon>Eukaryota</taxon>
        <taxon>Fungi</taxon>
        <taxon>Dikarya</taxon>
        <taxon>Basidiomycota</taxon>
        <taxon>Agaricomycotina</taxon>
        <taxon>Agaricomycetes</taxon>
        <taxon>Hymenochaetales</taxon>
        <taxon>Schizoporaceae</taxon>
        <taxon>Schizopora</taxon>
    </lineage>
</organism>
<keyword evidence="4" id="KW-1185">Reference proteome</keyword>
<evidence type="ECO:0000256" key="1">
    <source>
        <dbReference type="SAM" id="MobiDB-lite"/>
    </source>
</evidence>
<dbReference type="InParanoid" id="A0A0H2R4T4"/>
<evidence type="ECO:0000313" key="4">
    <source>
        <dbReference type="Proteomes" id="UP000053477"/>
    </source>
</evidence>
<evidence type="ECO:0000313" key="3">
    <source>
        <dbReference type="EMBL" id="KLO06854.1"/>
    </source>
</evidence>
<reference evidence="3 4" key="1">
    <citation type="submission" date="2015-04" db="EMBL/GenBank/DDBJ databases">
        <title>Complete genome sequence of Schizopora paradoxa KUC8140, a cosmopolitan wood degrader in East Asia.</title>
        <authorList>
            <consortium name="DOE Joint Genome Institute"/>
            <person name="Min B."/>
            <person name="Park H."/>
            <person name="Jang Y."/>
            <person name="Kim J.-J."/>
            <person name="Kim K.H."/>
            <person name="Pangilinan J."/>
            <person name="Lipzen A."/>
            <person name="Riley R."/>
            <person name="Grigoriev I.V."/>
            <person name="Spatafora J.W."/>
            <person name="Choi I.-G."/>
        </authorList>
    </citation>
    <scope>NUCLEOTIDE SEQUENCE [LARGE SCALE GENOMIC DNA]</scope>
    <source>
        <strain evidence="3 4">KUC8140</strain>
    </source>
</reference>
<feature type="region of interest" description="Disordered" evidence="1">
    <location>
        <begin position="593"/>
        <end position="653"/>
    </location>
</feature>
<feature type="region of interest" description="Disordered" evidence="1">
    <location>
        <begin position="533"/>
        <end position="553"/>
    </location>
</feature>
<dbReference type="STRING" id="27342.A0A0H2R4T4"/>
<feature type="compositionally biased region" description="Basic and acidic residues" evidence="1">
    <location>
        <begin position="446"/>
        <end position="456"/>
    </location>
</feature>
<feature type="compositionally biased region" description="Basic and acidic residues" evidence="1">
    <location>
        <begin position="312"/>
        <end position="329"/>
    </location>
</feature>
<feature type="compositionally biased region" description="Basic and acidic residues" evidence="1">
    <location>
        <begin position="1"/>
        <end position="23"/>
    </location>
</feature>
<feature type="compositionally biased region" description="Acidic residues" evidence="1">
    <location>
        <begin position="253"/>
        <end position="275"/>
    </location>
</feature>
<feature type="region of interest" description="Disordered" evidence="1">
    <location>
        <begin position="446"/>
        <end position="482"/>
    </location>
</feature>
<dbReference type="PANTHER" id="PTHR34409:SF1">
    <property type="entry name" value="MYB-LIKE DOMAIN-CONTAINING PROTEIN"/>
    <property type="match status" value="1"/>
</dbReference>
<feature type="compositionally biased region" description="Basic and acidic residues" evidence="1">
    <location>
        <begin position="280"/>
        <end position="302"/>
    </location>
</feature>
<feature type="compositionally biased region" description="Basic and acidic residues" evidence="1">
    <location>
        <begin position="466"/>
        <end position="482"/>
    </location>
</feature>
<feature type="compositionally biased region" description="Low complexity" evidence="1">
    <location>
        <begin position="601"/>
        <end position="612"/>
    </location>
</feature>
<feature type="compositionally biased region" description="Low complexity" evidence="1">
    <location>
        <begin position="128"/>
        <end position="155"/>
    </location>
</feature>
<feature type="region of interest" description="Disordered" evidence="1">
    <location>
        <begin position="1"/>
        <end position="342"/>
    </location>
</feature>
<dbReference type="OrthoDB" id="99432at2759"/>
<feature type="compositionally biased region" description="Gly residues" evidence="1">
    <location>
        <begin position="613"/>
        <end position="628"/>
    </location>
</feature>
<dbReference type="AlphaFoldDB" id="A0A0H2R4T4"/>
<dbReference type="EMBL" id="KQ086177">
    <property type="protein sequence ID" value="KLO06854.1"/>
    <property type="molecule type" value="Genomic_DNA"/>
</dbReference>
<proteinExistence type="predicted"/>
<feature type="compositionally biased region" description="Polar residues" evidence="1">
    <location>
        <begin position="27"/>
        <end position="50"/>
    </location>
</feature>
<feature type="domain" description="DUF6818" evidence="2">
    <location>
        <begin position="358"/>
        <end position="433"/>
    </location>
</feature>
<accession>A0A0H2R4T4</accession>
<feature type="compositionally biased region" description="Polar residues" evidence="1">
    <location>
        <begin position="59"/>
        <end position="75"/>
    </location>
</feature>